<evidence type="ECO:0000313" key="10">
    <source>
        <dbReference type="Proteomes" id="UP001595818"/>
    </source>
</evidence>
<evidence type="ECO:0000259" key="7">
    <source>
        <dbReference type="Pfam" id="PF04542"/>
    </source>
</evidence>
<proteinExistence type="inferred from homology"/>
<protein>
    <recommendedName>
        <fullName evidence="6">RNA polymerase sigma factor</fullName>
    </recommendedName>
</protein>
<dbReference type="InterPro" id="IPR013325">
    <property type="entry name" value="RNA_pol_sigma_r2"/>
</dbReference>
<dbReference type="RefSeq" id="WP_377063748.1">
    <property type="nucleotide sequence ID" value="NZ_JBHSJJ010000004.1"/>
</dbReference>
<name>A0ABV9SZS7_9BACT</name>
<dbReference type="PANTHER" id="PTHR43133:SF51">
    <property type="entry name" value="RNA POLYMERASE SIGMA FACTOR"/>
    <property type="match status" value="1"/>
</dbReference>
<comment type="similarity">
    <text evidence="1 6">Belongs to the sigma-70 factor family. ECF subfamily.</text>
</comment>
<dbReference type="Pfam" id="PF08281">
    <property type="entry name" value="Sigma70_r4_2"/>
    <property type="match status" value="1"/>
</dbReference>
<evidence type="ECO:0000256" key="3">
    <source>
        <dbReference type="ARBA" id="ARBA00023082"/>
    </source>
</evidence>
<dbReference type="InterPro" id="IPR013324">
    <property type="entry name" value="RNA_pol_sigma_r3/r4-like"/>
</dbReference>
<dbReference type="PANTHER" id="PTHR43133">
    <property type="entry name" value="RNA POLYMERASE ECF-TYPE SIGMA FACTO"/>
    <property type="match status" value="1"/>
</dbReference>
<dbReference type="InterPro" id="IPR036388">
    <property type="entry name" value="WH-like_DNA-bd_sf"/>
</dbReference>
<dbReference type="SUPFAM" id="SSF88946">
    <property type="entry name" value="Sigma2 domain of RNA polymerase sigma factors"/>
    <property type="match status" value="1"/>
</dbReference>
<evidence type="ECO:0000259" key="8">
    <source>
        <dbReference type="Pfam" id="PF08281"/>
    </source>
</evidence>
<dbReference type="InterPro" id="IPR013249">
    <property type="entry name" value="RNA_pol_sigma70_r4_t2"/>
</dbReference>
<dbReference type="InterPro" id="IPR039425">
    <property type="entry name" value="RNA_pol_sigma-70-like"/>
</dbReference>
<feature type="domain" description="RNA polymerase sigma factor 70 region 4 type 2" evidence="8">
    <location>
        <begin position="132"/>
        <end position="180"/>
    </location>
</feature>
<comment type="caution">
    <text evidence="9">The sequence shown here is derived from an EMBL/GenBank/DDBJ whole genome shotgun (WGS) entry which is preliminary data.</text>
</comment>
<dbReference type="Pfam" id="PF04542">
    <property type="entry name" value="Sigma70_r2"/>
    <property type="match status" value="1"/>
</dbReference>
<keyword evidence="5 6" id="KW-0804">Transcription</keyword>
<evidence type="ECO:0000256" key="6">
    <source>
        <dbReference type="RuleBase" id="RU000716"/>
    </source>
</evidence>
<keyword evidence="2 6" id="KW-0805">Transcription regulation</keyword>
<dbReference type="EMBL" id="JBHSJJ010000004">
    <property type="protein sequence ID" value="MFC4871871.1"/>
    <property type="molecule type" value="Genomic_DNA"/>
</dbReference>
<dbReference type="InterPro" id="IPR007627">
    <property type="entry name" value="RNA_pol_sigma70_r2"/>
</dbReference>
<dbReference type="Gene3D" id="1.10.1740.10">
    <property type="match status" value="1"/>
</dbReference>
<dbReference type="SUPFAM" id="SSF88659">
    <property type="entry name" value="Sigma3 and sigma4 domains of RNA polymerase sigma factors"/>
    <property type="match status" value="1"/>
</dbReference>
<organism evidence="9 10">
    <name type="scientific">Negadavirga shengliensis</name>
    <dbReference type="NCBI Taxonomy" id="1389218"/>
    <lineage>
        <taxon>Bacteria</taxon>
        <taxon>Pseudomonadati</taxon>
        <taxon>Bacteroidota</taxon>
        <taxon>Cytophagia</taxon>
        <taxon>Cytophagales</taxon>
        <taxon>Cyclobacteriaceae</taxon>
        <taxon>Negadavirga</taxon>
    </lineage>
</organism>
<dbReference type="CDD" id="cd06171">
    <property type="entry name" value="Sigma70_r4"/>
    <property type="match status" value="1"/>
</dbReference>
<gene>
    <name evidence="9" type="ORF">ACFPFU_09250</name>
</gene>
<accession>A0ABV9SZS7</accession>
<feature type="domain" description="RNA polymerase sigma-70 region 2" evidence="7">
    <location>
        <begin position="28"/>
        <end position="95"/>
    </location>
</feature>
<dbReference type="InterPro" id="IPR000838">
    <property type="entry name" value="RNA_pol_sigma70_ECF_CS"/>
</dbReference>
<dbReference type="NCBIfam" id="TIGR02937">
    <property type="entry name" value="sigma70-ECF"/>
    <property type="match status" value="1"/>
</dbReference>
<evidence type="ECO:0000256" key="2">
    <source>
        <dbReference type="ARBA" id="ARBA00023015"/>
    </source>
</evidence>
<keyword evidence="4 6" id="KW-0238">DNA-binding</keyword>
<dbReference type="Proteomes" id="UP001595818">
    <property type="component" value="Unassembled WGS sequence"/>
</dbReference>
<evidence type="ECO:0000256" key="4">
    <source>
        <dbReference type="ARBA" id="ARBA00023125"/>
    </source>
</evidence>
<evidence type="ECO:0000256" key="5">
    <source>
        <dbReference type="ARBA" id="ARBA00023163"/>
    </source>
</evidence>
<dbReference type="PROSITE" id="PS01063">
    <property type="entry name" value="SIGMA70_ECF"/>
    <property type="match status" value="1"/>
</dbReference>
<keyword evidence="3 6" id="KW-0731">Sigma factor</keyword>
<reference evidence="10" key="1">
    <citation type="journal article" date="2019" name="Int. J. Syst. Evol. Microbiol.">
        <title>The Global Catalogue of Microorganisms (GCM) 10K type strain sequencing project: providing services to taxonomists for standard genome sequencing and annotation.</title>
        <authorList>
            <consortium name="The Broad Institute Genomics Platform"/>
            <consortium name="The Broad Institute Genome Sequencing Center for Infectious Disease"/>
            <person name="Wu L."/>
            <person name="Ma J."/>
        </authorList>
    </citation>
    <scope>NUCLEOTIDE SEQUENCE [LARGE SCALE GENOMIC DNA]</scope>
    <source>
        <strain evidence="10">CGMCC 4.7466</strain>
    </source>
</reference>
<evidence type="ECO:0000313" key="9">
    <source>
        <dbReference type="EMBL" id="MFC4871871.1"/>
    </source>
</evidence>
<sequence>MTTDFDKDKIKSIQQAIRNGTSVAFAPLVTHYQRYVFHIALGILKSREEAEEVTQDVFVKVYHVLGSFNGESRFSTWLYRITHNMSLNRLSKLARNPVKILEWTQTHMEIPGSGKASWEQMVWEDRKKFISYALERLLAEERLIITLYYMHEQSLQEIAEITGIPANTSKVKLHRARKKLEKELAVILKEEVNDL</sequence>
<keyword evidence="10" id="KW-1185">Reference proteome</keyword>
<dbReference type="Gene3D" id="1.10.10.10">
    <property type="entry name" value="Winged helix-like DNA-binding domain superfamily/Winged helix DNA-binding domain"/>
    <property type="match status" value="1"/>
</dbReference>
<evidence type="ECO:0000256" key="1">
    <source>
        <dbReference type="ARBA" id="ARBA00010641"/>
    </source>
</evidence>
<dbReference type="InterPro" id="IPR014284">
    <property type="entry name" value="RNA_pol_sigma-70_dom"/>
</dbReference>